<protein>
    <recommendedName>
        <fullName evidence="4">Amphi-Trp domain-containing protein</fullName>
    </recommendedName>
</protein>
<dbReference type="STRING" id="1121448.DGI_1434"/>
<proteinExistence type="predicted"/>
<name>T2GAS6_MEGG1</name>
<dbReference type="InterPro" id="IPR027598">
    <property type="entry name" value="Amphi-Trp_dom"/>
</dbReference>
<dbReference type="eggNOG" id="ENOG5033A7I">
    <property type="taxonomic scope" value="Bacteria"/>
</dbReference>
<organism evidence="2 3">
    <name type="scientific">Megalodesulfovibrio gigas (strain ATCC 19364 / DSM 1382 / NCIMB 9332 / VKM B-1759)</name>
    <name type="common">Desulfovibrio gigas</name>
    <dbReference type="NCBI Taxonomy" id="1121448"/>
    <lineage>
        <taxon>Bacteria</taxon>
        <taxon>Pseudomonadati</taxon>
        <taxon>Thermodesulfobacteriota</taxon>
        <taxon>Desulfovibrionia</taxon>
        <taxon>Desulfovibrionales</taxon>
        <taxon>Desulfovibrionaceae</taxon>
        <taxon>Megalodesulfovibrio</taxon>
    </lineage>
</organism>
<evidence type="ECO:0008006" key="4">
    <source>
        <dbReference type="Google" id="ProtNLM"/>
    </source>
</evidence>
<reference evidence="2 3" key="1">
    <citation type="journal article" date="2013" name="J. Bacteriol.">
        <title>Roles of HynAB and Ech, the only two hydrogenases found in the model sulfate reducer Desulfovibrio gigas.</title>
        <authorList>
            <person name="Morais-Silva F.O."/>
            <person name="Santos C.I."/>
            <person name="Rodrigues R."/>
            <person name="Pereira I.A."/>
            <person name="Rodrigues-Pousada C."/>
        </authorList>
    </citation>
    <scope>NUCLEOTIDE SEQUENCE [LARGE SCALE GENOMIC DNA]</scope>
    <source>
        <strain evidence="3">ATCC 19364 / DSM 1382 / NCIMB 9332 / VKM B-1759</strain>
    </source>
</reference>
<evidence type="ECO:0000313" key="2">
    <source>
        <dbReference type="EMBL" id="AGW13279.1"/>
    </source>
</evidence>
<dbReference type="PATRIC" id="fig|1121448.10.peg.1432"/>
<feature type="compositionally biased region" description="Basic and acidic residues" evidence="1">
    <location>
        <begin position="118"/>
        <end position="132"/>
    </location>
</feature>
<dbReference type="AlphaFoldDB" id="T2GAS6"/>
<sequence>MSKSGLAIKGAMDFDSVSTFLTDLVASFKERTICVQRGEEFVTLKPGELIELELEVLVKKGKQKLSLELAWRDEVLTEVEAPFKVSSKEPEPVVPAEDPCLATLPVAEAAAPATVLVKPEEKKAEDKKEDTKPAGGKK</sequence>
<dbReference type="EMBL" id="CP006585">
    <property type="protein sequence ID" value="AGW13279.1"/>
    <property type="molecule type" value="Genomic_DNA"/>
</dbReference>
<dbReference type="KEGG" id="dgg:DGI_1434"/>
<reference evidence="3" key="2">
    <citation type="submission" date="2013-07" db="EMBL/GenBank/DDBJ databases">
        <authorList>
            <person name="Morais-Silva F.O."/>
            <person name="Rezende A.M."/>
            <person name="Pimentel C."/>
            <person name="Resende D.M."/>
            <person name="Santos C.I."/>
            <person name="Clemente C."/>
            <person name="de Oliveira L.M."/>
            <person name="da Silva S.M."/>
            <person name="Costa D.A."/>
            <person name="Varela-Raposo A."/>
            <person name="Horacio E.C.A."/>
            <person name="Matos M."/>
            <person name="Flores O."/>
            <person name="Ruiz J.C."/>
            <person name="Rodrigues-Pousada C."/>
        </authorList>
    </citation>
    <scope>NUCLEOTIDE SEQUENCE [LARGE SCALE GENOMIC DNA]</scope>
    <source>
        <strain evidence="3">ATCC 19364 / DSM 1382 / NCIMB 9332 / VKM B-1759</strain>
    </source>
</reference>
<evidence type="ECO:0000313" key="3">
    <source>
        <dbReference type="Proteomes" id="UP000016587"/>
    </source>
</evidence>
<accession>T2GAS6</accession>
<gene>
    <name evidence="2" type="ORF">DGI_1434</name>
</gene>
<feature type="region of interest" description="Disordered" evidence="1">
    <location>
        <begin position="117"/>
        <end position="138"/>
    </location>
</feature>
<dbReference type="HOGENOM" id="CLU_1851920_0_0_7"/>
<dbReference type="NCBIfam" id="TIGR04354">
    <property type="entry name" value="amphi-Trp"/>
    <property type="match status" value="1"/>
</dbReference>
<dbReference type="RefSeq" id="WP_021760082.1">
    <property type="nucleotide sequence ID" value="NC_022444.1"/>
</dbReference>
<keyword evidence="3" id="KW-1185">Reference proteome</keyword>
<dbReference type="Proteomes" id="UP000016587">
    <property type="component" value="Chromosome"/>
</dbReference>
<dbReference type="OrthoDB" id="5459377at2"/>
<evidence type="ECO:0000256" key="1">
    <source>
        <dbReference type="SAM" id="MobiDB-lite"/>
    </source>
</evidence>